<evidence type="ECO:0000313" key="4">
    <source>
        <dbReference type="EMBL" id="TFK85283.1"/>
    </source>
</evidence>
<dbReference type="AlphaFoldDB" id="A0A5C3PHA5"/>
<organism evidence="4 5">
    <name type="scientific">Polyporus arcularius HHB13444</name>
    <dbReference type="NCBI Taxonomy" id="1314778"/>
    <lineage>
        <taxon>Eukaryota</taxon>
        <taxon>Fungi</taxon>
        <taxon>Dikarya</taxon>
        <taxon>Basidiomycota</taxon>
        <taxon>Agaricomycotina</taxon>
        <taxon>Agaricomycetes</taxon>
        <taxon>Polyporales</taxon>
        <taxon>Polyporaceae</taxon>
        <taxon>Polyporus</taxon>
    </lineage>
</organism>
<evidence type="ECO:0000256" key="2">
    <source>
        <dbReference type="SAM" id="Phobius"/>
    </source>
</evidence>
<dbReference type="Pfam" id="PF20151">
    <property type="entry name" value="DUF6533"/>
    <property type="match status" value="1"/>
</dbReference>
<evidence type="ECO:0000256" key="1">
    <source>
        <dbReference type="SAM" id="MobiDB-lite"/>
    </source>
</evidence>
<keyword evidence="5" id="KW-1185">Reference proteome</keyword>
<feature type="region of interest" description="Disordered" evidence="1">
    <location>
        <begin position="245"/>
        <end position="273"/>
    </location>
</feature>
<feature type="transmembrane region" description="Helical" evidence="2">
    <location>
        <begin position="93"/>
        <end position="114"/>
    </location>
</feature>
<dbReference type="Proteomes" id="UP000308197">
    <property type="component" value="Unassembled WGS sequence"/>
</dbReference>
<dbReference type="EMBL" id="ML211262">
    <property type="protein sequence ID" value="TFK85283.1"/>
    <property type="molecule type" value="Genomic_DNA"/>
</dbReference>
<keyword evidence="2" id="KW-0472">Membrane</keyword>
<keyword evidence="2" id="KW-1133">Transmembrane helix</keyword>
<feature type="domain" description="DUF6533" evidence="3">
    <location>
        <begin position="1"/>
        <end position="39"/>
    </location>
</feature>
<feature type="non-terminal residue" evidence="4">
    <location>
        <position position="1"/>
    </location>
</feature>
<sequence>VLLLYEYLITFDREVACFWTAKPTVAALLFFANKWMAILVNFFAIVGFAPFRSEQVRYDYDISGENIPPFGCVDEDNTTAEHLLIQAIRTVIIISRVPLVVADILLIYVTWVKLSSREALRGIRQSRRPSLSDVLFCDGMPVFYDFVLFILNALHLILSLTSLEIDDDGASYVTNFTGPLTAILVSRFLLDLQEANRAELRVDSDSDLLHSSRNPYDTSTFISSLGAFINPDSLSRRSEEDFELRVGSRSAEEESESQVGSWHVAAPPSSNAA</sequence>
<dbReference type="InParanoid" id="A0A5C3PHA5"/>
<feature type="transmembrane region" description="Helical" evidence="2">
    <location>
        <begin position="28"/>
        <end position="51"/>
    </location>
</feature>
<gene>
    <name evidence="4" type="ORF">K466DRAFT_495031</name>
</gene>
<name>A0A5C3PHA5_9APHY</name>
<reference evidence="4 5" key="1">
    <citation type="journal article" date="2019" name="Nat. Ecol. Evol.">
        <title>Megaphylogeny resolves global patterns of mushroom evolution.</title>
        <authorList>
            <person name="Varga T."/>
            <person name="Krizsan K."/>
            <person name="Foldi C."/>
            <person name="Dima B."/>
            <person name="Sanchez-Garcia M."/>
            <person name="Sanchez-Ramirez S."/>
            <person name="Szollosi G.J."/>
            <person name="Szarkandi J.G."/>
            <person name="Papp V."/>
            <person name="Albert L."/>
            <person name="Andreopoulos W."/>
            <person name="Angelini C."/>
            <person name="Antonin V."/>
            <person name="Barry K.W."/>
            <person name="Bougher N.L."/>
            <person name="Buchanan P."/>
            <person name="Buyck B."/>
            <person name="Bense V."/>
            <person name="Catcheside P."/>
            <person name="Chovatia M."/>
            <person name="Cooper J."/>
            <person name="Damon W."/>
            <person name="Desjardin D."/>
            <person name="Finy P."/>
            <person name="Geml J."/>
            <person name="Haridas S."/>
            <person name="Hughes K."/>
            <person name="Justo A."/>
            <person name="Karasinski D."/>
            <person name="Kautmanova I."/>
            <person name="Kiss B."/>
            <person name="Kocsube S."/>
            <person name="Kotiranta H."/>
            <person name="LaButti K.M."/>
            <person name="Lechner B.E."/>
            <person name="Liimatainen K."/>
            <person name="Lipzen A."/>
            <person name="Lukacs Z."/>
            <person name="Mihaltcheva S."/>
            <person name="Morgado L.N."/>
            <person name="Niskanen T."/>
            <person name="Noordeloos M.E."/>
            <person name="Ohm R.A."/>
            <person name="Ortiz-Santana B."/>
            <person name="Ovrebo C."/>
            <person name="Racz N."/>
            <person name="Riley R."/>
            <person name="Savchenko A."/>
            <person name="Shiryaev A."/>
            <person name="Soop K."/>
            <person name="Spirin V."/>
            <person name="Szebenyi C."/>
            <person name="Tomsovsky M."/>
            <person name="Tulloss R.E."/>
            <person name="Uehling J."/>
            <person name="Grigoriev I.V."/>
            <person name="Vagvolgyi C."/>
            <person name="Papp T."/>
            <person name="Martin F.M."/>
            <person name="Miettinen O."/>
            <person name="Hibbett D.S."/>
            <person name="Nagy L.G."/>
        </authorList>
    </citation>
    <scope>NUCLEOTIDE SEQUENCE [LARGE SCALE GENOMIC DNA]</scope>
    <source>
        <strain evidence="4 5">HHB13444</strain>
    </source>
</reference>
<keyword evidence="2" id="KW-0812">Transmembrane</keyword>
<accession>A0A5C3PHA5</accession>
<protein>
    <recommendedName>
        <fullName evidence="3">DUF6533 domain-containing protein</fullName>
    </recommendedName>
</protein>
<evidence type="ECO:0000313" key="5">
    <source>
        <dbReference type="Proteomes" id="UP000308197"/>
    </source>
</evidence>
<dbReference type="STRING" id="1314778.A0A5C3PHA5"/>
<proteinExistence type="predicted"/>
<dbReference type="InterPro" id="IPR045340">
    <property type="entry name" value="DUF6533"/>
</dbReference>
<evidence type="ECO:0000259" key="3">
    <source>
        <dbReference type="Pfam" id="PF20151"/>
    </source>
</evidence>
<feature type="transmembrane region" description="Helical" evidence="2">
    <location>
        <begin position="135"/>
        <end position="158"/>
    </location>
</feature>